<gene>
    <name evidence="1" type="ORF">AML91_17670</name>
    <name evidence="2" type="ORF">SAMN05216191_11950</name>
</gene>
<name>A0A1G9WG45_9BACL</name>
<reference evidence="2 4" key="2">
    <citation type="submission" date="2016-10" db="EMBL/GenBank/DDBJ databases">
        <authorList>
            <person name="de Groot N.N."/>
        </authorList>
    </citation>
    <scope>NUCLEOTIDE SEQUENCE [LARGE SCALE GENOMIC DNA]</scope>
    <source>
        <strain evidence="2 4">CGMCC 1.10239</strain>
    </source>
</reference>
<dbReference type="Proteomes" id="UP000070252">
    <property type="component" value="Unassembled WGS sequence"/>
</dbReference>
<reference evidence="1 3" key="1">
    <citation type="submission" date="2015-08" db="EMBL/GenBank/DDBJ databases">
        <title>Genome of Paenibacillus jilunlii.</title>
        <authorList>
            <person name="Sant'Anna F.H."/>
            <person name="Ambrosini A."/>
            <person name="Souza R."/>
            <person name="Bach E."/>
            <person name="Fernandes G."/>
            <person name="Balsanelli E."/>
            <person name="Baura V.A."/>
            <person name="Pedrosa F.O."/>
            <person name="Souza E.M."/>
            <person name="Passaglia L."/>
        </authorList>
    </citation>
    <scope>NUCLEOTIDE SEQUENCE [LARGE SCALE GENOMIC DNA]</scope>
    <source>
        <strain evidence="1 3">DSM 23019</strain>
    </source>
</reference>
<evidence type="ECO:0000313" key="1">
    <source>
        <dbReference type="EMBL" id="KWX73511.1"/>
    </source>
</evidence>
<evidence type="ECO:0000313" key="3">
    <source>
        <dbReference type="Proteomes" id="UP000070252"/>
    </source>
</evidence>
<organism evidence="2 4">
    <name type="scientific">Paenibacillus jilunlii</name>
    <dbReference type="NCBI Taxonomy" id="682956"/>
    <lineage>
        <taxon>Bacteria</taxon>
        <taxon>Bacillati</taxon>
        <taxon>Bacillota</taxon>
        <taxon>Bacilli</taxon>
        <taxon>Bacillales</taxon>
        <taxon>Paenibacillaceae</taxon>
        <taxon>Paenibacillus</taxon>
    </lineage>
</organism>
<dbReference type="EMBL" id="FNGM01000019">
    <property type="protein sequence ID" value="SDM83181.1"/>
    <property type="molecule type" value="Genomic_DNA"/>
</dbReference>
<accession>A0A1G9WG45</accession>
<dbReference type="Proteomes" id="UP000182783">
    <property type="component" value="Unassembled WGS sequence"/>
</dbReference>
<sequence>MQNLALFLAIFIDDKGSLEGYDLQNGSFIQKNSKASDSDLMLFSYTAQGRNPKWRLHMGKNKGIRKQILMSSFMFKFYWYY</sequence>
<dbReference type="AlphaFoldDB" id="A0A1G9WG45"/>
<evidence type="ECO:0000313" key="4">
    <source>
        <dbReference type="Proteomes" id="UP000182783"/>
    </source>
</evidence>
<keyword evidence="3" id="KW-1185">Reference proteome</keyword>
<proteinExistence type="predicted"/>
<dbReference type="EMBL" id="LIPY01000117">
    <property type="protein sequence ID" value="KWX73511.1"/>
    <property type="molecule type" value="Genomic_DNA"/>
</dbReference>
<evidence type="ECO:0000313" key="2">
    <source>
        <dbReference type="EMBL" id="SDM83181.1"/>
    </source>
</evidence>
<protein>
    <submittedName>
        <fullName evidence="2">Uncharacterized protein</fullName>
    </submittedName>
</protein>